<evidence type="ECO:0000256" key="1">
    <source>
        <dbReference type="ARBA" id="ARBA00004173"/>
    </source>
</evidence>
<protein>
    <recommendedName>
        <fullName evidence="8">Cytochrome c oxidase assembly factor 6</fullName>
    </recommendedName>
</protein>
<dbReference type="PANTHER" id="PTHR47677">
    <property type="entry name" value="CYTOCHROME C OXIDASE ASSEMBLY FACTOR 6"/>
    <property type="match status" value="1"/>
</dbReference>
<sequence length="95" mass="10428">MGWLGSSDKKGPDPVSRQDRQKCWESRDAYFACLDAAGVVNPGTEGTSCAAPLKAYQQNCAKSWVDYFNQRRVLAEQQKSVLATVNTQASAANRK</sequence>
<dbReference type="Gene3D" id="1.10.10.140">
    <property type="entry name" value="Cytochrome c oxidase, subunit VIb"/>
    <property type="match status" value="1"/>
</dbReference>
<evidence type="ECO:0000256" key="3">
    <source>
        <dbReference type="ARBA" id="ARBA00023128"/>
    </source>
</evidence>
<keyword evidence="3" id="KW-0496">Mitochondrion</keyword>
<organism evidence="6 7">
    <name type="scientific">Steccherinum ochraceum</name>
    <dbReference type="NCBI Taxonomy" id="92696"/>
    <lineage>
        <taxon>Eukaryota</taxon>
        <taxon>Fungi</taxon>
        <taxon>Dikarya</taxon>
        <taxon>Basidiomycota</taxon>
        <taxon>Agaricomycotina</taxon>
        <taxon>Agaricomycetes</taxon>
        <taxon>Polyporales</taxon>
        <taxon>Steccherinaceae</taxon>
        <taxon>Steccherinum</taxon>
    </lineage>
</organism>
<dbReference type="EMBL" id="RWJN01000148">
    <property type="protein sequence ID" value="TCD66118.1"/>
    <property type="molecule type" value="Genomic_DNA"/>
</dbReference>
<dbReference type="GO" id="GO:0005739">
    <property type="term" value="C:mitochondrion"/>
    <property type="evidence" value="ECO:0007669"/>
    <property type="project" value="UniProtKB-SubCell"/>
</dbReference>
<dbReference type="Pfam" id="PF02297">
    <property type="entry name" value="COX6B"/>
    <property type="match status" value="1"/>
</dbReference>
<feature type="region of interest" description="Disordered" evidence="5">
    <location>
        <begin position="1"/>
        <end position="21"/>
    </location>
</feature>
<dbReference type="AlphaFoldDB" id="A0A4R0RQM2"/>
<dbReference type="STRING" id="92696.A0A4R0RQM2"/>
<keyword evidence="4" id="KW-1015">Disulfide bond</keyword>
<proteinExistence type="inferred from homology"/>
<evidence type="ECO:0000256" key="5">
    <source>
        <dbReference type="SAM" id="MobiDB-lite"/>
    </source>
</evidence>
<reference evidence="6 7" key="1">
    <citation type="submission" date="2018-11" db="EMBL/GenBank/DDBJ databases">
        <title>Genome assembly of Steccherinum ochraceum LE-BIN_3174, the white-rot fungus of the Steccherinaceae family (The Residual Polyporoid clade, Polyporales, Basidiomycota).</title>
        <authorList>
            <person name="Fedorova T.V."/>
            <person name="Glazunova O.A."/>
            <person name="Landesman E.O."/>
            <person name="Moiseenko K.V."/>
            <person name="Psurtseva N.V."/>
            <person name="Savinova O.S."/>
            <person name="Shakhova N.V."/>
            <person name="Tyazhelova T.V."/>
            <person name="Vasina D.V."/>
        </authorList>
    </citation>
    <scope>NUCLEOTIDE SEQUENCE [LARGE SCALE GENOMIC DNA]</scope>
    <source>
        <strain evidence="6 7">LE-BIN_3174</strain>
    </source>
</reference>
<evidence type="ECO:0000313" key="7">
    <source>
        <dbReference type="Proteomes" id="UP000292702"/>
    </source>
</evidence>
<dbReference type="InterPro" id="IPR048280">
    <property type="entry name" value="COX6B-like"/>
</dbReference>
<dbReference type="SUPFAM" id="SSF47694">
    <property type="entry name" value="Cytochrome c oxidase subunit h"/>
    <property type="match status" value="1"/>
</dbReference>
<accession>A0A4R0RQM2</accession>
<evidence type="ECO:0000256" key="4">
    <source>
        <dbReference type="ARBA" id="ARBA00023157"/>
    </source>
</evidence>
<dbReference type="Proteomes" id="UP000292702">
    <property type="component" value="Unassembled WGS sequence"/>
</dbReference>
<dbReference type="OrthoDB" id="5545577at2759"/>
<comment type="subcellular location">
    <subcellularLocation>
        <location evidence="1">Mitochondrion</location>
    </subcellularLocation>
</comment>
<evidence type="ECO:0000313" key="6">
    <source>
        <dbReference type="EMBL" id="TCD66118.1"/>
    </source>
</evidence>
<dbReference type="InterPro" id="IPR048281">
    <property type="entry name" value="COA6_fun"/>
</dbReference>
<comment type="similarity">
    <text evidence="2">Belongs to the cytochrome c oxidase subunit 6B family.</text>
</comment>
<dbReference type="PANTHER" id="PTHR47677:SF1">
    <property type="entry name" value="CYTOCHROME C OXIDASE ASSEMBLY FACTOR 6"/>
    <property type="match status" value="1"/>
</dbReference>
<evidence type="ECO:0008006" key="8">
    <source>
        <dbReference type="Google" id="ProtNLM"/>
    </source>
</evidence>
<keyword evidence="7" id="KW-1185">Reference proteome</keyword>
<gene>
    <name evidence="6" type="ORF">EIP91_001727</name>
</gene>
<evidence type="ECO:0000256" key="2">
    <source>
        <dbReference type="ARBA" id="ARBA00006425"/>
    </source>
</evidence>
<dbReference type="InterPro" id="IPR036549">
    <property type="entry name" value="CX6/COA6-like_sf"/>
</dbReference>
<feature type="compositionally biased region" description="Basic and acidic residues" evidence="5">
    <location>
        <begin position="7"/>
        <end position="21"/>
    </location>
</feature>
<comment type="caution">
    <text evidence="6">The sequence shown here is derived from an EMBL/GenBank/DDBJ whole genome shotgun (WGS) entry which is preliminary data.</text>
</comment>
<name>A0A4R0RQM2_9APHY</name>